<accession>A0A414CIC8</accession>
<comment type="caution">
    <text evidence="5">The sequence shown here is derived from an EMBL/GenBank/DDBJ whole genome shotgun (WGS) entry which is preliminary data.</text>
</comment>
<dbReference type="CDD" id="cd04187">
    <property type="entry name" value="DPM1_like_bac"/>
    <property type="match status" value="1"/>
</dbReference>
<feature type="transmembrane region" description="Helical" evidence="1">
    <location>
        <begin position="263"/>
        <end position="288"/>
    </location>
</feature>
<name>A0A414CIC8_STRPA</name>
<dbReference type="Pfam" id="PF00535">
    <property type="entry name" value="Glycos_transf_2"/>
    <property type="match status" value="1"/>
</dbReference>
<feature type="domain" description="Glycosyltransferase 2-like" evidence="2">
    <location>
        <begin position="4"/>
        <end position="168"/>
    </location>
</feature>
<keyword evidence="5" id="KW-0808">Transferase</keyword>
<dbReference type="InterPro" id="IPR050256">
    <property type="entry name" value="Glycosyltransferase_2"/>
</dbReference>
<reference evidence="4" key="3">
    <citation type="submission" date="2023-01" db="EMBL/GenBank/DDBJ databases">
        <title>Human gut microbiome strain richness.</title>
        <authorList>
            <person name="Chen-Liaw A."/>
        </authorList>
    </citation>
    <scope>NUCLEOTIDE SEQUENCE</scope>
    <source>
        <strain evidence="4">1001262st2_G8_1001262B_160229</strain>
    </source>
</reference>
<dbReference type="Proteomes" id="UP000285773">
    <property type="component" value="Unassembled WGS sequence"/>
</dbReference>
<dbReference type="RefSeq" id="WP_031574198.1">
    <property type="nucleotide sequence ID" value="NZ_JADMSI010000001.1"/>
</dbReference>
<dbReference type="InterPro" id="IPR029044">
    <property type="entry name" value="Nucleotide-diphossugar_trans"/>
</dbReference>
<dbReference type="Proteomes" id="UP001212685">
    <property type="component" value="Unassembled WGS sequence"/>
</dbReference>
<keyword evidence="1" id="KW-1133">Transmembrane helix</keyword>
<dbReference type="Gene3D" id="3.90.550.10">
    <property type="entry name" value="Spore Coat Polysaccharide Biosynthesis Protein SpsA, Chain A"/>
    <property type="match status" value="1"/>
</dbReference>
<evidence type="ECO:0000313" key="4">
    <source>
        <dbReference type="EMBL" id="MDB8619025.1"/>
    </source>
</evidence>
<dbReference type="InterPro" id="IPR001173">
    <property type="entry name" value="Glyco_trans_2-like"/>
</dbReference>
<evidence type="ECO:0000313" key="6">
    <source>
        <dbReference type="Proteomes" id="UP000285773"/>
    </source>
</evidence>
<sequence>MTISVVVPCFNEEESIPLFYREMERVRMKMGEKFEYIFINDGSSDGTLSVLRKLHVTDSSVHYLSFSRNFGKEAALYAGLERASGEYVTVMDVDLQDPPELLIEMKQRLEEQPDLDCVGTRRVTRDGEPPIRSFFARMFYKLINHISQVEMVDGARDFRLMRRPMVDAIMELSEYNRFSKGIFAWVGFETEYLEYKNVERVAGETSWNFWSLFKYSIEGIVNFSDAPLNIAFIGGLLSWILAFIMMILIVIRTLVFGDPTSGWPSLMTVILFLGGFQLLTIGILGKYIGKIFMETKKRPIYVIKEKSEE</sequence>
<dbReference type="AlphaFoldDB" id="A0A414CIC8"/>
<dbReference type="SUPFAM" id="SSF53448">
    <property type="entry name" value="Nucleotide-diphospho-sugar transferases"/>
    <property type="match status" value="1"/>
</dbReference>
<dbReference type="PANTHER" id="PTHR48090:SF8">
    <property type="entry name" value="GLYCOSYLTRANSFERASE CSBB-RELATED"/>
    <property type="match status" value="1"/>
</dbReference>
<evidence type="ECO:0000313" key="3">
    <source>
        <dbReference type="EMBL" id="MBS5358472.1"/>
    </source>
</evidence>
<dbReference type="EMBL" id="JAGZFP010000009">
    <property type="protein sequence ID" value="MBS5358472.1"/>
    <property type="molecule type" value="Genomic_DNA"/>
</dbReference>
<dbReference type="Proteomes" id="UP000709219">
    <property type="component" value="Unassembled WGS sequence"/>
</dbReference>
<dbReference type="GO" id="GO:0016740">
    <property type="term" value="F:transferase activity"/>
    <property type="evidence" value="ECO:0007669"/>
    <property type="project" value="UniProtKB-KW"/>
</dbReference>
<keyword evidence="1" id="KW-0472">Membrane</keyword>
<evidence type="ECO:0000256" key="1">
    <source>
        <dbReference type="SAM" id="Phobius"/>
    </source>
</evidence>
<reference evidence="3" key="2">
    <citation type="submission" date="2021-02" db="EMBL/GenBank/DDBJ databases">
        <title>Infant gut strain persistence is associated with maternal origin, phylogeny, and functional potential including surface adhesion and iron acquisition.</title>
        <authorList>
            <person name="Lou Y.C."/>
        </authorList>
    </citation>
    <scope>NUCLEOTIDE SEQUENCE</scope>
    <source>
        <strain evidence="3">L3_098_011G1_dasL3_098_011G1_concoct_7</strain>
    </source>
</reference>
<dbReference type="EMBL" id="QSIO01000002">
    <property type="protein sequence ID" value="RHC94750.1"/>
    <property type="molecule type" value="Genomic_DNA"/>
</dbReference>
<evidence type="ECO:0000313" key="5">
    <source>
        <dbReference type="EMBL" id="RHC94750.1"/>
    </source>
</evidence>
<keyword evidence="1" id="KW-0812">Transmembrane</keyword>
<protein>
    <submittedName>
        <fullName evidence="3 5">Glycosyltransferase</fullName>
    </submittedName>
</protein>
<dbReference type="EMBL" id="JAQMJV010000001">
    <property type="protein sequence ID" value="MDB8619025.1"/>
    <property type="molecule type" value="Genomic_DNA"/>
</dbReference>
<gene>
    <name evidence="5" type="ORF">DW820_05245</name>
    <name evidence="3" type="ORF">KHX87_05115</name>
    <name evidence="4" type="ORF">PNV36_01245</name>
</gene>
<evidence type="ECO:0000259" key="2">
    <source>
        <dbReference type="Pfam" id="PF00535"/>
    </source>
</evidence>
<proteinExistence type="predicted"/>
<reference evidence="5 6" key="1">
    <citation type="submission" date="2018-08" db="EMBL/GenBank/DDBJ databases">
        <title>A genome reference for cultivated species of the human gut microbiota.</title>
        <authorList>
            <person name="Zou Y."/>
            <person name="Xue W."/>
            <person name="Luo G."/>
        </authorList>
    </citation>
    <scope>NUCLEOTIDE SEQUENCE [LARGE SCALE GENOMIC DNA]</scope>
    <source>
        <strain evidence="5 6">AM33-3BH</strain>
    </source>
</reference>
<organism evidence="5 6">
    <name type="scientific">Streptococcus parasanguinis</name>
    <dbReference type="NCBI Taxonomy" id="1318"/>
    <lineage>
        <taxon>Bacteria</taxon>
        <taxon>Bacillati</taxon>
        <taxon>Bacillota</taxon>
        <taxon>Bacilli</taxon>
        <taxon>Lactobacillales</taxon>
        <taxon>Streptococcaceae</taxon>
        <taxon>Streptococcus</taxon>
    </lineage>
</organism>
<dbReference type="GO" id="GO:0005886">
    <property type="term" value="C:plasma membrane"/>
    <property type="evidence" value="ECO:0007669"/>
    <property type="project" value="TreeGrafter"/>
</dbReference>
<feature type="transmembrane region" description="Helical" evidence="1">
    <location>
        <begin position="230"/>
        <end position="251"/>
    </location>
</feature>
<dbReference type="PANTHER" id="PTHR48090">
    <property type="entry name" value="UNDECAPRENYL-PHOSPHATE 4-DEOXY-4-FORMAMIDO-L-ARABINOSE TRANSFERASE-RELATED"/>
    <property type="match status" value="1"/>
</dbReference>